<evidence type="ECO:0000313" key="2">
    <source>
        <dbReference type="EMBL" id="KAJ8351299.1"/>
    </source>
</evidence>
<dbReference type="AlphaFoldDB" id="A0A9Q1F5F3"/>
<organism evidence="2 3">
    <name type="scientific">Synaphobranchus kaupii</name>
    <name type="common">Kaup's arrowtooth eel</name>
    <dbReference type="NCBI Taxonomy" id="118154"/>
    <lineage>
        <taxon>Eukaryota</taxon>
        <taxon>Metazoa</taxon>
        <taxon>Chordata</taxon>
        <taxon>Craniata</taxon>
        <taxon>Vertebrata</taxon>
        <taxon>Euteleostomi</taxon>
        <taxon>Actinopterygii</taxon>
        <taxon>Neopterygii</taxon>
        <taxon>Teleostei</taxon>
        <taxon>Anguilliformes</taxon>
        <taxon>Synaphobranchidae</taxon>
        <taxon>Synaphobranchus</taxon>
    </lineage>
</organism>
<reference evidence="2" key="1">
    <citation type="journal article" date="2023" name="Science">
        <title>Genome structures resolve the early diversification of teleost fishes.</title>
        <authorList>
            <person name="Parey E."/>
            <person name="Louis A."/>
            <person name="Montfort J."/>
            <person name="Bouchez O."/>
            <person name="Roques C."/>
            <person name="Iampietro C."/>
            <person name="Lluch J."/>
            <person name="Castinel A."/>
            <person name="Donnadieu C."/>
            <person name="Desvignes T."/>
            <person name="Floi Bucao C."/>
            <person name="Jouanno E."/>
            <person name="Wen M."/>
            <person name="Mejri S."/>
            <person name="Dirks R."/>
            <person name="Jansen H."/>
            <person name="Henkel C."/>
            <person name="Chen W.J."/>
            <person name="Zahm M."/>
            <person name="Cabau C."/>
            <person name="Klopp C."/>
            <person name="Thompson A.W."/>
            <person name="Robinson-Rechavi M."/>
            <person name="Braasch I."/>
            <person name="Lecointre G."/>
            <person name="Bobe J."/>
            <person name="Postlethwait J.H."/>
            <person name="Berthelot C."/>
            <person name="Roest Crollius H."/>
            <person name="Guiguen Y."/>
        </authorList>
    </citation>
    <scope>NUCLEOTIDE SEQUENCE</scope>
    <source>
        <strain evidence="2">WJC10195</strain>
    </source>
</reference>
<keyword evidence="3" id="KW-1185">Reference proteome</keyword>
<dbReference type="Proteomes" id="UP001152622">
    <property type="component" value="Chromosome 8"/>
</dbReference>
<feature type="region of interest" description="Disordered" evidence="1">
    <location>
        <begin position="30"/>
        <end position="139"/>
    </location>
</feature>
<gene>
    <name evidence="2" type="ORF">SKAU_G00227750</name>
</gene>
<evidence type="ECO:0000256" key="1">
    <source>
        <dbReference type="SAM" id="MobiDB-lite"/>
    </source>
</evidence>
<accession>A0A9Q1F5F3</accession>
<protein>
    <submittedName>
        <fullName evidence="2">Uncharacterized protein</fullName>
    </submittedName>
</protein>
<proteinExistence type="predicted"/>
<name>A0A9Q1F5F3_SYNKA</name>
<sequence>MSPVPHPAPAPLPPFPGKRCEVQRARSAVVRVPRLGQHQVPRVVSIGPPPHAPEVPQGQERDQAAPADGAQTRHGPASNWGQTSSFANVSSRTPAHKGEARHAPPRFLNTAPPIRGPPPLSSLAPVNTAHFPFPPGVLR</sequence>
<comment type="caution">
    <text evidence="2">The sequence shown here is derived from an EMBL/GenBank/DDBJ whole genome shotgun (WGS) entry which is preliminary data.</text>
</comment>
<feature type="compositionally biased region" description="Polar residues" evidence="1">
    <location>
        <begin position="79"/>
        <end position="93"/>
    </location>
</feature>
<evidence type="ECO:0000313" key="3">
    <source>
        <dbReference type="Proteomes" id="UP001152622"/>
    </source>
</evidence>
<dbReference type="EMBL" id="JAINUF010000008">
    <property type="protein sequence ID" value="KAJ8351299.1"/>
    <property type="molecule type" value="Genomic_DNA"/>
</dbReference>